<dbReference type="EMBL" id="FOOY01000014">
    <property type="protein sequence ID" value="SFG59068.1"/>
    <property type="molecule type" value="Genomic_DNA"/>
</dbReference>
<evidence type="ECO:0000313" key="2">
    <source>
        <dbReference type="EMBL" id="SFG59068.1"/>
    </source>
</evidence>
<sequence>MSCCGNHNHEGHQSENHQHSTHQHIHEKQNEFDALKEQNDQLRKELQQLKSKQA</sequence>
<accession>A0A1I2T2W0</accession>
<keyword evidence="3" id="KW-1185">Reference proteome</keyword>
<dbReference type="RefSeq" id="WP_176557813.1">
    <property type="nucleotide sequence ID" value="NZ_FOOY01000014.1"/>
</dbReference>
<gene>
    <name evidence="2" type="ORF">SAMN02982927_02132</name>
</gene>
<feature type="region of interest" description="Disordered" evidence="1">
    <location>
        <begin position="1"/>
        <end position="54"/>
    </location>
</feature>
<dbReference type="Proteomes" id="UP000198752">
    <property type="component" value="Unassembled WGS sequence"/>
</dbReference>
<reference evidence="3" key="1">
    <citation type="submission" date="2016-10" db="EMBL/GenBank/DDBJ databases">
        <authorList>
            <person name="Varghese N."/>
            <person name="Submissions S."/>
        </authorList>
    </citation>
    <scope>NUCLEOTIDE SEQUENCE [LARGE SCALE GENOMIC DNA]</scope>
    <source>
        <strain evidence="3">ATCC 700379</strain>
    </source>
</reference>
<feature type="compositionally biased region" description="Basic and acidic residues" evidence="1">
    <location>
        <begin position="7"/>
        <end position="47"/>
    </location>
</feature>
<dbReference type="AlphaFoldDB" id="A0A1I2T2W0"/>
<evidence type="ECO:0000256" key="1">
    <source>
        <dbReference type="SAM" id="MobiDB-lite"/>
    </source>
</evidence>
<proteinExistence type="predicted"/>
<name>A0A1I2T2W0_9BACL</name>
<dbReference type="STRING" id="269670.SAMN02982927_02132"/>
<protein>
    <submittedName>
        <fullName evidence="2">Uncharacterized protein</fullName>
    </submittedName>
</protein>
<organism evidence="2 3">
    <name type="scientific">Sporolactobacillus nakayamae</name>
    <dbReference type="NCBI Taxonomy" id="269670"/>
    <lineage>
        <taxon>Bacteria</taxon>
        <taxon>Bacillati</taxon>
        <taxon>Bacillota</taxon>
        <taxon>Bacilli</taxon>
        <taxon>Bacillales</taxon>
        <taxon>Sporolactobacillaceae</taxon>
        <taxon>Sporolactobacillus</taxon>
    </lineage>
</organism>
<evidence type="ECO:0000313" key="3">
    <source>
        <dbReference type="Proteomes" id="UP000198752"/>
    </source>
</evidence>